<dbReference type="AlphaFoldDB" id="Q6W3M4"/>
<feature type="transmembrane region" description="Helical" evidence="1">
    <location>
        <begin position="88"/>
        <end position="121"/>
    </location>
</feature>
<name>Q6W3M4_9BACT</name>
<feature type="transmembrane region" description="Helical" evidence="1">
    <location>
        <begin position="60"/>
        <end position="82"/>
    </location>
</feature>
<evidence type="ECO:0000313" key="2">
    <source>
        <dbReference type="EMBL" id="AAQ75157.1"/>
    </source>
</evidence>
<proteinExistence type="predicted"/>
<evidence type="ECO:0000256" key="1">
    <source>
        <dbReference type="SAM" id="Phobius"/>
    </source>
</evidence>
<reference evidence="2" key="1">
    <citation type="journal article" date="2003" name="Appl. Environ. Microbiol.">
        <title>Evidence of chemolithoautotrophy in the bacterial community associated with Alvinella pompejana, a hydrothermal vent polychaete.</title>
        <authorList>
            <person name="Campbell B.J."/>
            <person name="Stein J.L."/>
            <person name="Cary S.C."/>
        </authorList>
    </citation>
    <scope>NUCLEOTIDE SEQUENCE</scope>
</reference>
<dbReference type="EMBL" id="AY312991">
    <property type="protein sequence ID" value="AAQ75157.1"/>
    <property type="molecule type" value="Genomic_DNA"/>
</dbReference>
<feature type="transmembrane region" description="Helical" evidence="1">
    <location>
        <begin position="133"/>
        <end position="158"/>
    </location>
</feature>
<keyword evidence="1" id="KW-0472">Membrane</keyword>
<feature type="transmembrane region" description="Helical" evidence="1">
    <location>
        <begin position="164"/>
        <end position="181"/>
    </location>
</feature>
<gene>
    <name evidence="2" type="primary">NT03AP0004</name>
</gene>
<keyword evidence="1" id="KW-0812">Transmembrane</keyword>
<feature type="transmembrane region" description="Helical" evidence="1">
    <location>
        <begin position="6"/>
        <end position="27"/>
    </location>
</feature>
<keyword evidence="1" id="KW-1133">Transmembrane helix</keyword>
<sequence length="269" mass="31372">MKKSHFYIFIFLYILSLLYLILTLPIGPNEAKIFFIKNEILHHISNLFYGFFKNNLDFRVIFLIFGILNIYLFFLISKIYLIDSSKSYFATFVFALLPGIITSSVIINLDVFIITLVLIFILANYKRLKVLEILTMIILLLIHKASAIFFISVSIYFAFKRDKIMFTLSILFTATSIIYFNGLDIGGKPKGTFLALFGLYSAIFSPIIFITFFYSLYRIWLRDKKDILWYISSTAFIISIFLSLRQKVTNHRLCPICNSGYYTYSVNIL</sequence>
<accession>Q6W3M4</accession>
<feature type="transmembrane region" description="Helical" evidence="1">
    <location>
        <begin position="227"/>
        <end position="244"/>
    </location>
</feature>
<protein>
    <submittedName>
        <fullName evidence="2">Conserved hypothetical integral membrane protein</fullName>
    </submittedName>
</protein>
<feature type="transmembrane region" description="Helical" evidence="1">
    <location>
        <begin position="193"/>
        <end position="215"/>
    </location>
</feature>
<organism evidence="2">
    <name type="scientific">Alvinella pompejana epibiont 7G3</name>
    <dbReference type="NCBI Taxonomy" id="244800"/>
    <lineage>
        <taxon>Bacteria</taxon>
        <taxon>Pseudomonadati</taxon>
        <taxon>Campylobacterota</taxon>
        <taxon>Epsilonproteobacteria</taxon>
        <taxon>Campylobacterales</taxon>
        <taxon>Campylobacteraceae</taxon>
    </lineage>
</organism>